<reference evidence="1 2" key="1">
    <citation type="journal article" date="2016" name="Gene">
        <title>PacBio SMRT assembly of a complex multi-replicon genome reveals chlorocatechol degradative operon in a region of genome plasticity.</title>
        <authorList>
            <person name="Ricker N."/>
            <person name="Shen S.Y."/>
            <person name="Goordial J."/>
            <person name="Jin S."/>
            <person name="Fulthorpe R.R."/>
        </authorList>
    </citation>
    <scope>NUCLEOTIDE SEQUENCE [LARGE SCALE GENOMIC DNA]</scope>
    <source>
        <strain evidence="1 2">OLGA172</strain>
    </source>
</reference>
<accession>A0A160FJW9</accession>
<proteinExistence type="predicted"/>
<evidence type="ECO:0000313" key="1">
    <source>
        <dbReference type="EMBL" id="ANB72680.1"/>
    </source>
</evidence>
<organism evidence="1 2">
    <name type="scientific">Paraburkholderia phytofirmans OLGA172</name>
    <dbReference type="NCBI Taxonomy" id="1417228"/>
    <lineage>
        <taxon>Bacteria</taxon>
        <taxon>Pseudomonadati</taxon>
        <taxon>Pseudomonadota</taxon>
        <taxon>Betaproteobacteria</taxon>
        <taxon>Burkholderiales</taxon>
        <taxon>Burkholderiaceae</taxon>
        <taxon>Paraburkholderia</taxon>
    </lineage>
</organism>
<dbReference type="EMBL" id="CP014578">
    <property type="protein sequence ID" value="ANB72680.1"/>
    <property type="molecule type" value="Genomic_DNA"/>
</dbReference>
<keyword evidence="2" id="KW-1185">Reference proteome</keyword>
<protein>
    <submittedName>
        <fullName evidence="1">Uncharacterized protein</fullName>
    </submittedName>
</protein>
<evidence type="ECO:0000313" key="2">
    <source>
        <dbReference type="Proteomes" id="UP000076852"/>
    </source>
</evidence>
<dbReference type="KEGG" id="buz:AYM40_10085"/>
<dbReference type="AlphaFoldDB" id="A0A160FJW9"/>
<sequence>MGASNSKFRRPYLELDAKESGGWTPSIHMPRWGSRITLEVLVVRVERLQEISEADAIAEGCESGPTFTGCGNYVRLWDSPNAARGYRWDVNPWVWVIGFRRHT</sequence>
<gene>
    <name evidence="1" type="ORF">AYM40_10085</name>
</gene>
<dbReference type="Proteomes" id="UP000076852">
    <property type="component" value="Chromosome 1"/>
</dbReference>
<name>A0A160FJW9_9BURK</name>